<feature type="domain" description="Histidine kinase" evidence="9">
    <location>
        <begin position="226"/>
        <end position="417"/>
    </location>
</feature>
<sequence>MNNHSIIRLITLFFLLIFALINGLFWIADQHFSKEQEGDRMRRFALAERLIHHKSGSFDAELRQLMITPSSLSPDFLRSHGKNMAEFPFGKMLRYNGKVYFVKSLPPRFPFPPPPPMFDHVLPSPPPMGNFSPIVLEDLKKESSISVWIVMIAIDVLVLLFFAFILKKLTPLHRLKDAIIHFKEGDTHLDVPIEGKDEISQITQEFNLALEKIASMKEARSLFLRNILHELKTPIMKGSLTSDCLEHSKDQERLKRIFNRMDYLLGEFSKMERFSSGEISINAREYRFVDILDHTCDILMCDKKNITIKGEDSALLINVDFELFAIALKNLLDNALKYSTTKPTLIILSQAIEICSVGEPLSEENRHFSKPFNRTYESSMTGLGLGLYITHSILQKHGYTLGYHYASGLNCFRIVLK</sequence>
<dbReference type="InterPro" id="IPR003594">
    <property type="entry name" value="HATPase_dom"/>
</dbReference>
<dbReference type="PANTHER" id="PTHR45528">
    <property type="entry name" value="SENSOR HISTIDINE KINASE CPXA"/>
    <property type="match status" value="1"/>
</dbReference>
<dbReference type="InterPro" id="IPR036890">
    <property type="entry name" value="HATPase_C_sf"/>
</dbReference>
<dbReference type="Proteomes" id="UP000228859">
    <property type="component" value="Unassembled WGS sequence"/>
</dbReference>
<comment type="catalytic activity">
    <reaction evidence="1">
        <text>ATP + protein L-histidine = ADP + protein N-phospho-L-histidine.</text>
        <dbReference type="EC" id="2.7.13.3"/>
    </reaction>
</comment>
<keyword evidence="8" id="KW-0812">Transmembrane</keyword>
<evidence type="ECO:0000256" key="4">
    <source>
        <dbReference type="ARBA" id="ARBA00022553"/>
    </source>
</evidence>
<organism evidence="11 12">
    <name type="scientific">Sulfuricurvum kujiense</name>
    <dbReference type="NCBI Taxonomy" id="148813"/>
    <lineage>
        <taxon>Bacteria</taxon>
        <taxon>Pseudomonadati</taxon>
        <taxon>Campylobacterota</taxon>
        <taxon>Epsilonproteobacteria</taxon>
        <taxon>Campylobacterales</taxon>
        <taxon>Sulfurimonadaceae</taxon>
        <taxon>Sulfuricurvum</taxon>
    </lineage>
</organism>
<proteinExistence type="predicted"/>
<evidence type="ECO:0000256" key="1">
    <source>
        <dbReference type="ARBA" id="ARBA00000085"/>
    </source>
</evidence>
<dbReference type="RefSeq" id="WP_294897092.1">
    <property type="nucleotide sequence ID" value="NZ_DLUI01000157.1"/>
</dbReference>
<dbReference type="InterPro" id="IPR036097">
    <property type="entry name" value="HisK_dim/P_sf"/>
</dbReference>
<comment type="subcellular location">
    <subcellularLocation>
        <location evidence="2">Membrane</location>
        <topology evidence="2">Multi-pass membrane protein</topology>
    </subcellularLocation>
</comment>
<dbReference type="PROSITE" id="PS50109">
    <property type="entry name" value="HIS_KIN"/>
    <property type="match status" value="1"/>
</dbReference>
<evidence type="ECO:0000313" key="12">
    <source>
        <dbReference type="Proteomes" id="UP000228859"/>
    </source>
</evidence>
<dbReference type="SMART" id="SM00304">
    <property type="entry name" value="HAMP"/>
    <property type="match status" value="1"/>
</dbReference>
<dbReference type="GO" id="GO:0000155">
    <property type="term" value="F:phosphorelay sensor kinase activity"/>
    <property type="evidence" value="ECO:0007669"/>
    <property type="project" value="InterPro"/>
</dbReference>
<dbReference type="Pfam" id="PF02518">
    <property type="entry name" value="HATPase_c"/>
    <property type="match status" value="1"/>
</dbReference>
<dbReference type="InterPro" id="IPR005467">
    <property type="entry name" value="His_kinase_dom"/>
</dbReference>
<reference evidence="11 12" key="1">
    <citation type="journal article" date="2017" name="Front. Microbiol.">
        <title>Comparative Genomic Analysis of the Class Epsilonproteobacteria and Proposed Reclassification to Epsilonbacteraeota (phyl. nov.).</title>
        <authorList>
            <person name="Waite D.W."/>
            <person name="Vanwonterghem I."/>
            <person name="Rinke C."/>
            <person name="Parks D.H."/>
            <person name="Zhang Y."/>
            <person name="Takai K."/>
            <person name="Sievert S.M."/>
            <person name="Simon J."/>
            <person name="Campbell B.J."/>
            <person name="Hanson T.E."/>
            <person name="Woyke T."/>
            <person name="Klotz M.G."/>
            <person name="Hugenholtz P."/>
        </authorList>
    </citation>
    <scope>NUCLEOTIDE SEQUENCE [LARGE SCALE GENOMIC DNA]</scope>
    <source>
        <strain evidence="11">UBA12443</strain>
    </source>
</reference>
<dbReference type="PROSITE" id="PS50885">
    <property type="entry name" value="HAMP"/>
    <property type="match status" value="1"/>
</dbReference>
<dbReference type="InterPro" id="IPR047994">
    <property type="entry name" value="ArsS-like"/>
</dbReference>
<dbReference type="CDD" id="cd06225">
    <property type="entry name" value="HAMP"/>
    <property type="match status" value="1"/>
</dbReference>
<dbReference type="AlphaFoldDB" id="A0A2D3W816"/>
<dbReference type="SUPFAM" id="SSF47384">
    <property type="entry name" value="Homodimeric domain of signal transducing histidine kinase"/>
    <property type="match status" value="1"/>
</dbReference>
<dbReference type="EC" id="2.7.13.3" evidence="3"/>
<dbReference type="Gene3D" id="1.10.287.130">
    <property type="match status" value="1"/>
</dbReference>
<gene>
    <name evidence="11" type="ORF">CFH83_10880</name>
</gene>
<evidence type="ECO:0000313" key="11">
    <source>
        <dbReference type="EMBL" id="DAB37492.1"/>
    </source>
</evidence>
<evidence type="ECO:0000256" key="7">
    <source>
        <dbReference type="ARBA" id="ARBA00023136"/>
    </source>
</evidence>
<dbReference type="InterPro" id="IPR003660">
    <property type="entry name" value="HAMP_dom"/>
</dbReference>
<name>A0A2D3W816_9BACT</name>
<keyword evidence="7 8" id="KW-0472">Membrane</keyword>
<dbReference type="SUPFAM" id="SSF158472">
    <property type="entry name" value="HAMP domain-like"/>
    <property type="match status" value="1"/>
</dbReference>
<dbReference type="InterPro" id="IPR050398">
    <property type="entry name" value="HssS/ArlS-like"/>
</dbReference>
<dbReference type="SUPFAM" id="SSF55874">
    <property type="entry name" value="ATPase domain of HSP90 chaperone/DNA topoisomerase II/histidine kinase"/>
    <property type="match status" value="1"/>
</dbReference>
<dbReference type="Pfam" id="PF00672">
    <property type="entry name" value="HAMP"/>
    <property type="match status" value="1"/>
</dbReference>
<dbReference type="NCBIfam" id="NF038389">
    <property type="entry name" value="ArsS_fam_HK"/>
    <property type="match status" value="1"/>
</dbReference>
<evidence type="ECO:0000256" key="3">
    <source>
        <dbReference type="ARBA" id="ARBA00012438"/>
    </source>
</evidence>
<evidence type="ECO:0000259" key="9">
    <source>
        <dbReference type="PROSITE" id="PS50109"/>
    </source>
</evidence>
<keyword evidence="8" id="KW-1133">Transmembrane helix</keyword>
<comment type="caution">
    <text evidence="11">The sequence shown here is derived from an EMBL/GenBank/DDBJ whole genome shotgun (WGS) entry which is preliminary data.</text>
</comment>
<feature type="transmembrane region" description="Helical" evidence="8">
    <location>
        <begin position="7"/>
        <end position="28"/>
    </location>
</feature>
<evidence type="ECO:0000256" key="6">
    <source>
        <dbReference type="ARBA" id="ARBA00022777"/>
    </source>
</evidence>
<feature type="transmembrane region" description="Helical" evidence="8">
    <location>
        <begin position="145"/>
        <end position="166"/>
    </location>
</feature>
<evidence type="ECO:0000259" key="10">
    <source>
        <dbReference type="PROSITE" id="PS50885"/>
    </source>
</evidence>
<keyword evidence="5" id="KW-0808">Transferase</keyword>
<dbReference type="GO" id="GO:0016020">
    <property type="term" value="C:membrane"/>
    <property type="evidence" value="ECO:0007669"/>
    <property type="project" value="UniProtKB-SubCell"/>
</dbReference>
<evidence type="ECO:0000256" key="8">
    <source>
        <dbReference type="SAM" id="Phobius"/>
    </source>
</evidence>
<keyword evidence="6 11" id="KW-0418">Kinase</keyword>
<evidence type="ECO:0000256" key="5">
    <source>
        <dbReference type="ARBA" id="ARBA00022679"/>
    </source>
</evidence>
<dbReference type="Gene3D" id="3.30.565.10">
    <property type="entry name" value="Histidine kinase-like ATPase, C-terminal domain"/>
    <property type="match status" value="1"/>
</dbReference>
<dbReference type="PANTHER" id="PTHR45528:SF12">
    <property type="entry name" value="SENSOR HISTIDINE KINASE ARSS"/>
    <property type="match status" value="1"/>
</dbReference>
<accession>A0A2D3W816</accession>
<evidence type="ECO:0000256" key="2">
    <source>
        <dbReference type="ARBA" id="ARBA00004141"/>
    </source>
</evidence>
<protein>
    <recommendedName>
        <fullName evidence="3">histidine kinase</fullName>
        <ecNumber evidence="3">2.7.13.3</ecNumber>
    </recommendedName>
</protein>
<keyword evidence="4" id="KW-0597">Phosphoprotein</keyword>
<feature type="domain" description="HAMP" evidence="10">
    <location>
        <begin position="169"/>
        <end position="218"/>
    </location>
</feature>
<dbReference type="EMBL" id="DLUI01000157">
    <property type="protein sequence ID" value="DAB37492.1"/>
    <property type="molecule type" value="Genomic_DNA"/>
</dbReference>